<gene>
    <name evidence="2" type="ORF">CC86DRAFT_415890</name>
</gene>
<dbReference type="Pfam" id="PF01425">
    <property type="entry name" value="Amidase"/>
    <property type="match status" value="1"/>
</dbReference>
<evidence type="ECO:0000259" key="1">
    <source>
        <dbReference type="Pfam" id="PF01425"/>
    </source>
</evidence>
<dbReference type="Gene3D" id="3.90.1300.10">
    <property type="entry name" value="Amidase signature (AS) domain"/>
    <property type="match status" value="1"/>
</dbReference>
<accession>A0A6A7AMV2</accession>
<reference evidence="2" key="1">
    <citation type="journal article" date="2020" name="Stud. Mycol.">
        <title>101 Dothideomycetes genomes: a test case for predicting lifestyles and emergence of pathogens.</title>
        <authorList>
            <person name="Haridas S."/>
            <person name="Albert R."/>
            <person name="Binder M."/>
            <person name="Bloem J."/>
            <person name="Labutti K."/>
            <person name="Salamov A."/>
            <person name="Andreopoulos B."/>
            <person name="Baker S."/>
            <person name="Barry K."/>
            <person name="Bills G."/>
            <person name="Bluhm B."/>
            <person name="Cannon C."/>
            <person name="Castanera R."/>
            <person name="Culley D."/>
            <person name="Daum C."/>
            <person name="Ezra D."/>
            <person name="Gonzalez J."/>
            <person name="Henrissat B."/>
            <person name="Kuo A."/>
            <person name="Liang C."/>
            <person name="Lipzen A."/>
            <person name="Lutzoni F."/>
            <person name="Magnuson J."/>
            <person name="Mondo S."/>
            <person name="Nolan M."/>
            <person name="Ohm R."/>
            <person name="Pangilinan J."/>
            <person name="Park H.-J."/>
            <person name="Ramirez L."/>
            <person name="Alfaro M."/>
            <person name="Sun H."/>
            <person name="Tritt A."/>
            <person name="Yoshinaga Y."/>
            <person name="Zwiers L.-H."/>
            <person name="Turgeon B."/>
            <person name="Goodwin S."/>
            <person name="Spatafora J."/>
            <person name="Crous P."/>
            <person name="Grigoriev I."/>
        </authorList>
    </citation>
    <scope>NUCLEOTIDE SEQUENCE</scope>
    <source>
        <strain evidence="2">CBS 113818</strain>
    </source>
</reference>
<dbReference type="SUPFAM" id="SSF75304">
    <property type="entry name" value="Amidase signature (AS) enzymes"/>
    <property type="match status" value="1"/>
</dbReference>
<organism evidence="2 3">
    <name type="scientific">Ophiobolus disseminans</name>
    <dbReference type="NCBI Taxonomy" id="1469910"/>
    <lineage>
        <taxon>Eukaryota</taxon>
        <taxon>Fungi</taxon>
        <taxon>Dikarya</taxon>
        <taxon>Ascomycota</taxon>
        <taxon>Pezizomycotina</taxon>
        <taxon>Dothideomycetes</taxon>
        <taxon>Pleosporomycetidae</taxon>
        <taxon>Pleosporales</taxon>
        <taxon>Pleosporineae</taxon>
        <taxon>Phaeosphaeriaceae</taxon>
        <taxon>Ophiobolus</taxon>
    </lineage>
</organism>
<sequence length="515" mass="55245">MASFNRLTTTASELQDLLRSGKLTSADALTAYLEQIDDHDSWLRAVIATPPRRLLFERAKMLDDEREQGKVRGPLHGISVLVKDTFNTPSLGVATTGGCYSLAGAIARQDAEVIRRLLNAGAIVLGKTNLSELNGWKGSDLPFGWSAVGGQCQSPYVRDGLVDDGSRLSHSSCGGSSSGSAVGVAAGFAPISIGGETDGSLNMPATRAALYTIKPTVGIVSRAGLIPVSPFCDSPGPMAKSPRDVADLLDVLVDAKMTRIPSGGYRSCLKQTFKDIKIGALDPAIWTFAPGIATPDEGATKQMIADIKAAYTTIQPLTKRFVPFLPLSTTPQVHTEDQDLPDHLTALHALHKPALEAYLRDLEASPVRTLEELIHCNRSIPEELPAAFPQQDYLEHDLTFKLYGISPHQAARDARSRAQKRIDDILYKYDVDVIIGPADSYITNFAAAAGYPLATLPVGVLAFNGRPFGLTAITRAHGEAVLVGVQSAWEVVFERSVPEALRGVEERRARGGRVG</sequence>
<keyword evidence="3" id="KW-1185">Reference proteome</keyword>
<dbReference type="InterPro" id="IPR023631">
    <property type="entry name" value="Amidase_dom"/>
</dbReference>
<dbReference type="PANTHER" id="PTHR42678">
    <property type="entry name" value="AMIDASE"/>
    <property type="match status" value="1"/>
</dbReference>
<evidence type="ECO:0000313" key="3">
    <source>
        <dbReference type="Proteomes" id="UP000799424"/>
    </source>
</evidence>
<feature type="domain" description="Amidase" evidence="1">
    <location>
        <begin position="28"/>
        <end position="292"/>
    </location>
</feature>
<dbReference type="PANTHER" id="PTHR42678:SF34">
    <property type="entry name" value="OS04G0183300 PROTEIN"/>
    <property type="match status" value="1"/>
</dbReference>
<proteinExistence type="predicted"/>
<dbReference type="AlphaFoldDB" id="A0A6A7AMV2"/>
<protein>
    <submittedName>
        <fullName evidence="2">Amidase signature enzyme</fullName>
    </submittedName>
</protein>
<dbReference type="EMBL" id="MU006216">
    <property type="protein sequence ID" value="KAF2833888.1"/>
    <property type="molecule type" value="Genomic_DNA"/>
</dbReference>
<dbReference type="Proteomes" id="UP000799424">
    <property type="component" value="Unassembled WGS sequence"/>
</dbReference>
<name>A0A6A7AMV2_9PLEO</name>
<dbReference type="InterPro" id="IPR036928">
    <property type="entry name" value="AS_sf"/>
</dbReference>
<dbReference type="OrthoDB" id="566138at2759"/>
<evidence type="ECO:0000313" key="2">
    <source>
        <dbReference type="EMBL" id="KAF2833888.1"/>
    </source>
</evidence>